<dbReference type="EMBL" id="JAUJDW010000216">
    <property type="protein sequence ID" value="KAK0610733.1"/>
    <property type="molecule type" value="Genomic_DNA"/>
</dbReference>
<accession>A0AA39TX22</accession>
<dbReference type="PANTHER" id="PTHR41805">
    <property type="entry name" value="EXPRESSED PROTEIN"/>
    <property type="match status" value="1"/>
</dbReference>
<feature type="compositionally biased region" description="Basic and acidic residues" evidence="1">
    <location>
        <begin position="162"/>
        <end position="189"/>
    </location>
</feature>
<evidence type="ECO:0008006" key="4">
    <source>
        <dbReference type="Google" id="ProtNLM"/>
    </source>
</evidence>
<evidence type="ECO:0000313" key="3">
    <source>
        <dbReference type="Proteomes" id="UP001175001"/>
    </source>
</evidence>
<feature type="compositionally biased region" description="Basic and acidic residues" evidence="1">
    <location>
        <begin position="132"/>
        <end position="143"/>
    </location>
</feature>
<feature type="compositionally biased region" description="Basic and acidic residues" evidence="1">
    <location>
        <begin position="1"/>
        <end position="14"/>
    </location>
</feature>
<dbReference type="Proteomes" id="UP001175001">
    <property type="component" value="Unassembled WGS sequence"/>
</dbReference>
<feature type="region of interest" description="Disordered" evidence="1">
    <location>
        <begin position="1"/>
        <end position="213"/>
    </location>
</feature>
<dbReference type="AlphaFoldDB" id="A0AA39TX22"/>
<evidence type="ECO:0000256" key="1">
    <source>
        <dbReference type="SAM" id="MobiDB-lite"/>
    </source>
</evidence>
<proteinExistence type="predicted"/>
<feature type="compositionally biased region" description="Basic and acidic residues" evidence="1">
    <location>
        <begin position="113"/>
        <end position="122"/>
    </location>
</feature>
<protein>
    <recommendedName>
        <fullName evidence="4">rRNA-processing protein FYV7</fullName>
    </recommendedName>
</protein>
<sequence>MAASKRQRDDHDARPSSNKKSRSDNAPRKGFSVGPANLPDGTYKRKVKKIKKDLIYKAKVRKRYAKIRENELRQAQKAANQTEHHDDEKAEGAKDDKAQEEENDKSPAPEPTLDPHPERQALLDEPEPSPEPEAKAARKERGPREKRKKPKTFGKEAAIGQKRKEEAEARRKAHEEAEQQRQEKIAQRERMRKQMAKARATGKDGKRRLGREAPVLLERVKKLVGDA</sequence>
<dbReference type="PANTHER" id="PTHR41805:SF1">
    <property type="entry name" value="RRNA-PROCESSING PROTEIN FYV7"/>
    <property type="match status" value="1"/>
</dbReference>
<evidence type="ECO:0000313" key="2">
    <source>
        <dbReference type="EMBL" id="KAK0610733.1"/>
    </source>
</evidence>
<name>A0AA39TX22_9PEZI</name>
<comment type="caution">
    <text evidence="2">The sequence shown here is derived from an EMBL/GenBank/DDBJ whole genome shotgun (WGS) entry which is preliminary data.</text>
</comment>
<reference evidence="2" key="1">
    <citation type="submission" date="2023-06" db="EMBL/GenBank/DDBJ databases">
        <title>Multi-omics analyses reveal the molecular pathogenesis toolkit of Lasiodiplodia hormozganensis, a cross-kingdom pathogen.</title>
        <authorList>
            <person name="Felix C."/>
            <person name="Meneses R."/>
            <person name="Goncalves M.F.M."/>
            <person name="Tilleman L."/>
            <person name="Duarte A.S."/>
            <person name="Jorrin-Novo J.V."/>
            <person name="Van De Peer Y."/>
            <person name="Deforce D."/>
            <person name="Van Nieuwerburgh F."/>
            <person name="Esteves A.C."/>
            <person name="Alves A."/>
        </authorList>
    </citation>
    <scope>NUCLEOTIDE SEQUENCE</scope>
    <source>
        <strain evidence="2">CBS 339.90</strain>
    </source>
</reference>
<organism evidence="2 3">
    <name type="scientific">Lasiodiplodia hormozganensis</name>
    <dbReference type="NCBI Taxonomy" id="869390"/>
    <lineage>
        <taxon>Eukaryota</taxon>
        <taxon>Fungi</taxon>
        <taxon>Dikarya</taxon>
        <taxon>Ascomycota</taxon>
        <taxon>Pezizomycotina</taxon>
        <taxon>Dothideomycetes</taxon>
        <taxon>Dothideomycetes incertae sedis</taxon>
        <taxon>Botryosphaeriales</taxon>
        <taxon>Botryosphaeriaceae</taxon>
        <taxon>Lasiodiplodia</taxon>
    </lineage>
</organism>
<gene>
    <name evidence="2" type="ORF">DIS24_g12035</name>
</gene>
<keyword evidence="3" id="KW-1185">Reference proteome</keyword>
<feature type="compositionally biased region" description="Basic and acidic residues" evidence="1">
    <location>
        <begin position="82"/>
        <end position="97"/>
    </location>
</feature>